<dbReference type="InterPro" id="IPR051918">
    <property type="entry name" value="STPP_CPPED1"/>
</dbReference>
<evidence type="ECO:0000256" key="1">
    <source>
        <dbReference type="SAM" id="Phobius"/>
    </source>
</evidence>
<sequence>MKKATIVAMIVAVLLFSLITPAQPALPGLSPLVVTAYSSDISLGKPAAVTPGSSFTFTLTGGVGQPSAAYMVTVTVIDGKLRLLNYSLSVSYSAGKVTVSVPNNVRPGVYDLVLIGQQKLEIPRSVWVVNVTKTTLRVVHVSDQHYGAGQPDILTGDMNRVAGYLVASLLNPDLIIDTGDLGDTANEPQYRWAYSYERAFLYGFPIFAVPGNHDTPPGAWSKYYGSTTWYRLIADRLLVIGLYSYEQGYPPLDQLQWAESVLKQYSGTPFKVIFVHHPVFYYQGELKTTYDDASVIAPYDPQKNPNSPLYSSWSGNMEATRYFLRLVEGYNVNLVLSGHVHRDLYVKYMSTRTGKTTYFVTTTTLGMGSAIYDGLAFFEINLENGNITFPVRPPTFKGFAYDPKKLAQNSIPIGIYPPKNNLGVSNQVFTPSAFFMWPRAYVLTVENKLGYLDLDNTVVWCLPWSGDFSPKVVEASGGARFDVLDALRVGDLLYVAARVKLPPGGKLVVALSSGPDTEPPKIRVKVLIPEKPAPGGQFQAFVEASDGGWGVANFTASLLVDGVRQPLTVSLYTPGTLVDPIDSMAFKLVGTLPANAGNAKLVLSATDYAGHSTTLEYTLLGKAEAQQPVPQPVAQPVVVLAVLAAAVIAVTVFLVVRRKKQKS</sequence>
<dbReference type="GeneID" id="59149895"/>
<dbReference type="GO" id="GO:0016787">
    <property type="term" value="F:hydrolase activity"/>
    <property type="evidence" value="ECO:0007669"/>
    <property type="project" value="InterPro"/>
</dbReference>
<keyword evidence="1" id="KW-0472">Membrane</keyword>
<dbReference type="PANTHER" id="PTHR43143">
    <property type="entry name" value="METALLOPHOSPHOESTERASE, CALCINEURIN SUPERFAMILY"/>
    <property type="match status" value="1"/>
</dbReference>
<name>A0A7L9FGI7_9CREN</name>
<evidence type="ECO:0000313" key="3">
    <source>
        <dbReference type="EMBL" id="QOJ78741.1"/>
    </source>
</evidence>
<dbReference type="KEGG" id="thel:IG193_08325"/>
<dbReference type="EMBL" id="CP062310">
    <property type="protein sequence ID" value="QOJ78741.1"/>
    <property type="molecule type" value="Genomic_DNA"/>
</dbReference>
<dbReference type="SUPFAM" id="SSF56300">
    <property type="entry name" value="Metallo-dependent phosphatases"/>
    <property type="match status" value="1"/>
</dbReference>
<organism evidence="3 4">
    <name type="scientific">Infirmifilum lucidum</name>
    <dbReference type="NCBI Taxonomy" id="2776706"/>
    <lineage>
        <taxon>Archaea</taxon>
        <taxon>Thermoproteota</taxon>
        <taxon>Thermoprotei</taxon>
        <taxon>Thermofilales</taxon>
        <taxon>Thermofilaceae</taxon>
        <taxon>Infirmifilum</taxon>
    </lineage>
</organism>
<dbReference type="AlphaFoldDB" id="A0A7L9FGI7"/>
<keyword evidence="4" id="KW-1185">Reference proteome</keyword>
<dbReference type="PANTHER" id="PTHR43143:SF1">
    <property type="entry name" value="SERINE_THREONINE-PROTEIN PHOSPHATASE CPPED1"/>
    <property type="match status" value="1"/>
</dbReference>
<keyword evidence="1" id="KW-1133">Transmembrane helix</keyword>
<dbReference type="Proteomes" id="UP000594121">
    <property type="component" value="Chromosome"/>
</dbReference>
<feature type="transmembrane region" description="Helical" evidence="1">
    <location>
        <begin position="637"/>
        <end position="656"/>
    </location>
</feature>
<feature type="domain" description="Calcineurin-like phosphoesterase" evidence="2">
    <location>
        <begin position="136"/>
        <end position="342"/>
    </location>
</feature>
<dbReference type="RefSeq" id="WP_192818713.1">
    <property type="nucleotide sequence ID" value="NZ_CP062310.1"/>
</dbReference>
<protein>
    <submittedName>
        <fullName evidence="3">Metallophosphoesterase</fullName>
    </submittedName>
</protein>
<dbReference type="Pfam" id="PF00149">
    <property type="entry name" value="Metallophos"/>
    <property type="match status" value="1"/>
</dbReference>
<accession>A0A7L9FGI7</accession>
<dbReference type="InterPro" id="IPR029052">
    <property type="entry name" value="Metallo-depent_PP-like"/>
</dbReference>
<evidence type="ECO:0000313" key="4">
    <source>
        <dbReference type="Proteomes" id="UP000594121"/>
    </source>
</evidence>
<dbReference type="InterPro" id="IPR004843">
    <property type="entry name" value="Calcineurin-like_PHP"/>
</dbReference>
<keyword evidence="1" id="KW-0812">Transmembrane</keyword>
<gene>
    <name evidence="3" type="ORF">IG193_08325</name>
</gene>
<proteinExistence type="predicted"/>
<dbReference type="Gene3D" id="3.60.21.10">
    <property type="match status" value="1"/>
</dbReference>
<dbReference type="InParanoid" id="A0A7L9FGI7"/>
<reference evidence="3 4" key="1">
    <citation type="submission" date="2020-10" db="EMBL/GenBank/DDBJ databases">
        <title>Thermofilum lucidum 3507LT sp. nov. a novel member of Thermofilaceae family isolated from Chile hot spring, and proposal of description order Thermofilales.</title>
        <authorList>
            <person name="Zayulina K.S."/>
            <person name="Elcheninov A.G."/>
            <person name="Toshchakov S.V."/>
            <person name="Kublanov I.V."/>
        </authorList>
    </citation>
    <scope>NUCLEOTIDE SEQUENCE [LARGE SCALE GENOMIC DNA]</scope>
    <source>
        <strain evidence="3 4">3507LT</strain>
    </source>
</reference>
<evidence type="ECO:0000259" key="2">
    <source>
        <dbReference type="Pfam" id="PF00149"/>
    </source>
</evidence>